<accession>A0AAV0GCC8</accession>
<organism evidence="1 2">
    <name type="scientific">Cuscuta epithymum</name>
    <dbReference type="NCBI Taxonomy" id="186058"/>
    <lineage>
        <taxon>Eukaryota</taxon>
        <taxon>Viridiplantae</taxon>
        <taxon>Streptophyta</taxon>
        <taxon>Embryophyta</taxon>
        <taxon>Tracheophyta</taxon>
        <taxon>Spermatophyta</taxon>
        <taxon>Magnoliopsida</taxon>
        <taxon>eudicotyledons</taxon>
        <taxon>Gunneridae</taxon>
        <taxon>Pentapetalae</taxon>
        <taxon>asterids</taxon>
        <taxon>lamiids</taxon>
        <taxon>Solanales</taxon>
        <taxon>Convolvulaceae</taxon>
        <taxon>Cuscuteae</taxon>
        <taxon>Cuscuta</taxon>
        <taxon>Cuscuta subgen. Cuscuta</taxon>
    </lineage>
</organism>
<feature type="non-terminal residue" evidence="1">
    <location>
        <position position="104"/>
    </location>
</feature>
<proteinExistence type="predicted"/>
<evidence type="ECO:0000313" key="2">
    <source>
        <dbReference type="Proteomes" id="UP001152523"/>
    </source>
</evidence>
<reference evidence="1" key="1">
    <citation type="submission" date="2022-07" db="EMBL/GenBank/DDBJ databases">
        <authorList>
            <person name="Macas J."/>
            <person name="Novak P."/>
            <person name="Neumann P."/>
        </authorList>
    </citation>
    <scope>NUCLEOTIDE SEQUENCE</scope>
</reference>
<name>A0AAV0GCC8_9ASTE</name>
<dbReference type="Proteomes" id="UP001152523">
    <property type="component" value="Unassembled WGS sequence"/>
</dbReference>
<dbReference type="EMBL" id="CAMAPF010001073">
    <property type="protein sequence ID" value="CAH9145223.1"/>
    <property type="molecule type" value="Genomic_DNA"/>
</dbReference>
<protein>
    <submittedName>
        <fullName evidence="1">Uncharacterized protein</fullName>
    </submittedName>
</protein>
<gene>
    <name evidence="1" type="ORF">CEPIT_LOCUS42049</name>
</gene>
<keyword evidence="2" id="KW-1185">Reference proteome</keyword>
<comment type="caution">
    <text evidence="1">The sequence shown here is derived from an EMBL/GenBank/DDBJ whole genome shotgun (WGS) entry which is preliminary data.</text>
</comment>
<dbReference type="AlphaFoldDB" id="A0AAV0GCC8"/>
<sequence>MKRLPSFPPFATGMSRRKFKSMRENVDVNLCPKKPSLTIFSLLELKTSTNHFYKEKGLLLWVVLGTANLYKFTSFAHTNKIVYAYGSRLCNFFAIFLFSEIQNH</sequence>
<evidence type="ECO:0000313" key="1">
    <source>
        <dbReference type="EMBL" id="CAH9145223.1"/>
    </source>
</evidence>